<feature type="transmembrane region" description="Helical" evidence="7">
    <location>
        <begin position="96"/>
        <end position="119"/>
    </location>
</feature>
<dbReference type="GO" id="GO:0015212">
    <property type="term" value="F:cytidine transmembrane transporter activity"/>
    <property type="evidence" value="ECO:0007669"/>
    <property type="project" value="TreeGrafter"/>
</dbReference>
<reference evidence="9 10" key="1">
    <citation type="submission" date="2019-05" db="EMBL/GenBank/DDBJ databases">
        <title>Panacibacter sp. strain 17mud1-8 Genome sequencing and assembly.</title>
        <authorList>
            <person name="Chhetri G."/>
        </authorList>
    </citation>
    <scope>NUCLEOTIDE SEQUENCE [LARGE SCALE GENOMIC DNA]</scope>
    <source>
        <strain evidence="9 10">17mud1-8</strain>
    </source>
</reference>
<gene>
    <name evidence="9" type="ORF">FC093_10625</name>
</gene>
<dbReference type="Proteomes" id="UP000305848">
    <property type="component" value="Unassembled WGS sequence"/>
</dbReference>
<evidence type="ECO:0000256" key="1">
    <source>
        <dbReference type="ARBA" id="ARBA00004651"/>
    </source>
</evidence>
<dbReference type="InterPro" id="IPR036259">
    <property type="entry name" value="MFS_trans_sf"/>
</dbReference>
<feature type="transmembrane region" description="Helical" evidence="7">
    <location>
        <begin position="131"/>
        <end position="148"/>
    </location>
</feature>
<feature type="transmembrane region" description="Helical" evidence="7">
    <location>
        <begin position="298"/>
        <end position="317"/>
    </location>
</feature>
<feature type="transmembrane region" description="Helical" evidence="7">
    <location>
        <begin position="73"/>
        <end position="90"/>
    </location>
</feature>
<accession>A0A4U3L0T9</accession>
<dbReference type="Gene3D" id="1.20.1250.20">
    <property type="entry name" value="MFS general substrate transporter like domains"/>
    <property type="match status" value="2"/>
</dbReference>
<evidence type="ECO:0000256" key="6">
    <source>
        <dbReference type="ARBA" id="ARBA00023136"/>
    </source>
</evidence>
<keyword evidence="10" id="KW-1185">Reference proteome</keyword>
<keyword evidence="4 7" id="KW-0812">Transmembrane</keyword>
<dbReference type="EMBL" id="SZQL01000007">
    <property type="protein sequence ID" value="TKK68568.1"/>
    <property type="molecule type" value="Genomic_DNA"/>
</dbReference>
<feature type="transmembrane region" description="Helical" evidence="7">
    <location>
        <begin position="211"/>
        <end position="229"/>
    </location>
</feature>
<feature type="transmembrane region" description="Helical" evidence="7">
    <location>
        <begin position="338"/>
        <end position="358"/>
    </location>
</feature>
<dbReference type="GO" id="GO:0005886">
    <property type="term" value="C:plasma membrane"/>
    <property type="evidence" value="ECO:0007669"/>
    <property type="project" value="UniProtKB-SubCell"/>
</dbReference>
<dbReference type="Pfam" id="PF03825">
    <property type="entry name" value="Nuc_H_symport"/>
    <property type="match status" value="1"/>
</dbReference>
<feature type="domain" description="Major facilitator superfamily (MFS) profile" evidence="8">
    <location>
        <begin position="194"/>
        <end position="408"/>
    </location>
</feature>
<dbReference type="RefSeq" id="WP_137261756.1">
    <property type="nucleotide sequence ID" value="NZ_SZQL01000007.1"/>
</dbReference>
<keyword evidence="5 7" id="KW-1133">Transmembrane helix</keyword>
<comment type="subcellular location">
    <subcellularLocation>
        <location evidence="1">Cell membrane</location>
        <topology evidence="1">Multi-pass membrane protein</topology>
    </subcellularLocation>
</comment>
<dbReference type="PROSITE" id="PS50850">
    <property type="entry name" value="MFS"/>
    <property type="match status" value="1"/>
</dbReference>
<dbReference type="GO" id="GO:0015213">
    <property type="term" value="F:uridine transmembrane transporter activity"/>
    <property type="evidence" value="ECO:0007669"/>
    <property type="project" value="TreeGrafter"/>
</dbReference>
<evidence type="ECO:0000259" key="8">
    <source>
        <dbReference type="PROSITE" id="PS50850"/>
    </source>
</evidence>
<feature type="transmembrane region" description="Helical" evidence="7">
    <location>
        <begin position="249"/>
        <end position="266"/>
    </location>
</feature>
<evidence type="ECO:0000256" key="4">
    <source>
        <dbReference type="ARBA" id="ARBA00022692"/>
    </source>
</evidence>
<feature type="transmembrane region" description="Helical" evidence="7">
    <location>
        <begin position="43"/>
        <end position="61"/>
    </location>
</feature>
<dbReference type="InterPro" id="IPR004740">
    <property type="entry name" value="Nuc_H_symport"/>
</dbReference>
<keyword evidence="6 7" id="KW-0472">Membrane</keyword>
<evidence type="ECO:0000256" key="7">
    <source>
        <dbReference type="SAM" id="Phobius"/>
    </source>
</evidence>
<dbReference type="OrthoDB" id="9783013at2"/>
<feature type="transmembrane region" description="Helical" evidence="7">
    <location>
        <begin position="12"/>
        <end position="31"/>
    </location>
</feature>
<proteinExistence type="predicted"/>
<feature type="transmembrane region" description="Helical" evidence="7">
    <location>
        <begin position="374"/>
        <end position="392"/>
    </location>
</feature>
<protein>
    <submittedName>
        <fullName evidence="9">MFS transporter</fullName>
    </submittedName>
</protein>
<evidence type="ECO:0000256" key="3">
    <source>
        <dbReference type="ARBA" id="ARBA00022475"/>
    </source>
</evidence>
<feature type="transmembrane region" description="Helical" evidence="7">
    <location>
        <begin position="160"/>
        <end position="180"/>
    </location>
</feature>
<dbReference type="CDD" id="cd06177">
    <property type="entry name" value="MFS_NHS"/>
    <property type="match status" value="1"/>
</dbReference>
<feature type="transmembrane region" description="Helical" evidence="7">
    <location>
        <begin position="273"/>
        <end position="292"/>
    </location>
</feature>
<dbReference type="SUPFAM" id="SSF103473">
    <property type="entry name" value="MFS general substrate transporter"/>
    <property type="match status" value="1"/>
</dbReference>
<name>A0A4U3L0T9_9BACT</name>
<keyword evidence="2" id="KW-0813">Transport</keyword>
<dbReference type="InterPro" id="IPR020846">
    <property type="entry name" value="MFS_dom"/>
</dbReference>
<evidence type="ECO:0000256" key="2">
    <source>
        <dbReference type="ARBA" id="ARBA00022448"/>
    </source>
</evidence>
<dbReference type="PANTHER" id="PTHR23522:SF4">
    <property type="entry name" value="NUCLEOSIDE PERMEASE NUPG-RELATED"/>
    <property type="match status" value="1"/>
</dbReference>
<organism evidence="9 10">
    <name type="scientific">Ilyomonas limi</name>
    <dbReference type="NCBI Taxonomy" id="2575867"/>
    <lineage>
        <taxon>Bacteria</taxon>
        <taxon>Pseudomonadati</taxon>
        <taxon>Bacteroidota</taxon>
        <taxon>Chitinophagia</taxon>
        <taxon>Chitinophagales</taxon>
        <taxon>Chitinophagaceae</taxon>
        <taxon>Ilyomonas</taxon>
    </lineage>
</organism>
<keyword evidence="3" id="KW-1003">Cell membrane</keyword>
<evidence type="ECO:0000313" key="10">
    <source>
        <dbReference type="Proteomes" id="UP000305848"/>
    </source>
</evidence>
<dbReference type="AlphaFoldDB" id="A0A4U3L0T9"/>
<evidence type="ECO:0000256" key="5">
    <source>
        <dbReference type="ARBA" id="ARBA00022989"/>
    </source>
</evidence>
<comment type="caution">
    <text evidence="9">The sequence shown here is derived from an EMBL/GenBank/DDBJ whole genome shotgun (WGS) entry which is preliminary data.</text>
</comment>
<sequence>MKSTTRVQLSLMMFLEFFVWGAWYVTMGTYLDKVLHADGVQVGAAYSAMAIATIISPFFVGMIADRFFAAERVLGILHLIGAALLYYLTTIQSPDAFYWILLLYSLCYAPTLALANSVAFRQMKDTSKEFASIRVLGTIGWIATGWMIDKVFKLSTDELGFTFKMAAVASLVLGVLSFFLPNTPPKAKGSKATFAQILGADAFVLFKDRSFVIFFIASVLICIPLSFYYSFTNLYLTEAGMNNVTSNMTFGQFSEAFFILLIPFFFKRLGVKWMIVLGMIAWGLRFLCFGYGNADDLLWLLFVGIILHGVCFDFFFVTGQIYTDSKAGVQIQSQAQGMITMATYGIGMWIGTLLSGYVKDYFTSDNIVNWKNTWMVPAGIAVFVLVFFLLFFRDNQRSAVRAEAVEMV</sequence>
<evidence type="ECO:0000313" key="9">
    <source>
        <dbReference type="EMBL" id="TKK68568.1"/>
    </source>
</evidence>
<dbReference type="PANTHER" id="PTHR23522">
    <property type="entry name" value="BLL5896 PROTEIN"/>
    <property type="match status" value="1"/>
</dbReference>